<dbReference type="InterPro" id="IPR014729">
    <property type="entry name" value="Rossmann-like_a/b/a_fold"/>
</dbReference>
<dbReference type="Gene3D" id="3.40.50.620">
    <property type="entry name" value="HUPs"/>
    <property type="match status" value="1"/>
</dbReference>
<keyword evidence="4 6" id="KW-0648">Protein biosynthesis</keyword>
<keyword evidence="3 6" id="KW-0067">ATP-binding</keyword>
<dbReference type="OrthoDB" id="3337847at2"/>
<evidence type="ECO:0000256" key="1">
    <source>
        <dbReference type="ARBA" id="ARBA00022598"/>
    </source>
</evidence>
<evidence type="ECO:0008006" key="9">
    <source>
        <dbReference type="Google" id="ProtNLM"/>
    </source>
</evidence>
<keyword evidence="2 6" id="KW-0547">Nucleotide-binding</keyword>
<comment type="similarity">
    <text evidence="6">Belongs to the class-I aminoacyl-tRNA synthetase family.</text>
</comment>
<dbReference type="AlphaFoldDB" id="A0A558DLI9"/>
<sequence>MTEAVLFSESYYQQVLAEFGYTSFDLRRFDFGVAGLDADTLNARYLCHHHADQYLNAAPQRRVVTTGFGMSGVPHLATVSHILKMIELQRGGERCQIVLGDLDAYNGKARPYAEVHELAERFREYTLRLGFDDHVGTVRSQEAYLPALEAMYLLGRYVEQADFDAAEEDNHGYYAEHGLVDSTMTFRRALSLSLMAADFLALGQDHDAVLVMLGVDEHRYVRFAQQARARLDEHVPLRSEFALTATYTRMVRGFGGHPKFSKSIPGSALDVTTPLDAVHRLLAAEPPIPEESATYQLMCQMPRYDADRLRQLHAQCWEAGPAWQRAVREFADQVIDLIRLWPC</sequence>
<evidence type="ECO:0000313" key="8">
    <source>
        <dbReference type="Proteomes" id="UP000320011"/>
    </source>
</evidence>
<dbReference type="Pfam" id="PF00579">
    <property type="entry name" value="tRNA-synt_1b"/>
    <property type="match status" value="1"/>
</dbReference>
<accession>A0A558DLI9</accession>
<comment type="caution">
    <text evidence="7">The sequence shown here is derived from an EMBL/GenBank/DDBJ whole genome shotgun (WGS) entry which is preliminary data.</text>
</comment>
<dbReference type="InterPro" id="IPR002305">
    <property type="entry name" value="aa-tRNA-synth_Ic"/>
</dbReference>
<reference evidence="7 8" key="2">
    <citation type="submission" date="2019-08" db="EMBL/GenBank/DDBJ databases">
        <title>Amycolatopsis acidicola sp. nov., isolated from peat swamp forest soil.</title>
        <authorList>
            <person name="Srisuk N."/>
        </authorList>
    </citation>
    <scope>NUCLEOTIDE SEQUENCE [LARGE SCALE GENOMIC DNA]</scope>
    <source>
        <strain evidence="7 8">TBRC 6029</strain>
    </source>
</reference>
<evidence type="ECO:0000256" key="2">
    <source>
        <dbReference type="ARBA" id="ARBA00022741"/>
    </source>
</evidence>
<evidence type="ECO:0000313" key="7">
    <source>
        <dbReference type="EMBL" id="TVT61889.1"/>
    </source>
</evidence>
<dbReference type="EMBL" id="VJWX01000008">
    <property type="protein sequence ID" value="TVT61889.1"/>
    <property type="molecule type" value="Genomic_DNA"/>
</dbReference>
<gene>
    <name evidence="7" type="ORF">FNH05_01845</name>
</gene>
<proteinExistence type="inferred from homology"/>
<dbReference type="GO" id="GO:0004812">
    <property type="term" value="F:aminoacyl-tRNA ligase activity"/>
    <property type="evidence" value="ECO:0007669"/>
    <property type="project" value="UniProtKB-KW"/>
</dbReference>
<keyword evidence="1 6" id="KW-0436">Ligase</keyword>
<dbReference type="GO" id="GO:0006418">
    <property type="term" value="P:tRNA aminoacylation for protein translation"/>
    <property type="evidence" value="ECO:0007669"/>
    <property type="project" value="InterPro"/>
</dbReference>
<reference evidence="7 8" key="1">
    <citation type="submission" date="2019-07" db="EMBL/GenBank/DDBJ databases">
        <authorList>
            <person name="Duangmal K."/>
            <person name="Teo W.F.A."/>
        </authorList>
    </citation>
    <scope>NUCLEOTIDE SEQUENCE [LARGE SCALE GENOMIC DNA]</scope>
    <source>
        <strain evidence="7 8">TBRC 6029</strain>
    </source>
</reference>
<evidence type="ECO:0000256" key="6">
    <source>
        <dbReference type="RuleBase" id="RU363036"/>
    </source>
</evidence>
<name>A0A558DLI9_9PSEU</name>
<keyword evidence="5 6" id="KW-0030">Aminoacyl-tRNA synthetase</keyword>
<evidence type="ECO:0000256" key="3">
    <source>
        <dbReference type="ARBA" id="ARBA00022840"/>
    </source>
</evidence>
<evidence type="ECO:0000256" key="4">
    <source>
        <dbReference type="ARBA" id="ARBA00022917"/>
    </source>
</evidence>
<dbReference type="SUPFAM" id="SSF52374">
    <property type="entry name" value="Nucleotidylyl transferase"/>
    <property type="match status" value="1"/>
</dbReference>
<organism evidence="7 8">
    <name type="scientific">Amycolatopsis rhizosphaerae</name>
    <dbReference type="NCBI Taxonomy" id="2053003"/>
    <lineage>
        <taxon>Bacteria</taxon>
        <taxon>Bacillati</taxon>
        <taxon>Actinomycetota</taxon>
        <taxon>Actinomycetes</taxon>
        <taxon>Pseudonocardiales</taxon>
        <taxon>Pseudonocardiaceae</taxon>
        <taxon>Amycolatopsis</taxon>
    </lineage>
</organism>
<dbReference type="GO" id="GO:0005524">
    <property type="term" value="F:ATP binding"/>
    <property type="evidence" value="ECO:0007669"/>
    <property type="project" value="UniProtKB-KW"/>
</dbReference>
<evidence type="ECO:0000256" key="5">
    <source>
        <dbReference type="ARBA" id="ARBA00023146"/>
    </source>
</evidence>
<dbReference type="RefSeq" id="WP_144585293.1">
    <property type="nucleotide sequence ID" value="NZ_VJWX01000008.1"/>
</dbReference>
<protein>
    <recommendedName>
        <fullName evidence="9">Tryptophan--tRNA ligase</fullName>
    </recommendedName>
</protein>
<keyword evidence="8" id="KW-1185">Reference proteome</keyword>
<dbReference type="Proteomes" id="UP000320011">
    <property type="component" value="Unassembled WGS sequence"/>
</dbReference>